<name>A0A9X0UGN7_9PROT</name>
<evidence type="ECO:0000313" key="3">
    <source>
        <dbReference type="Proteomes" id="UP000600101"/>
    </source>
</evidence>
<proteinExistence type="predicted"/>
<gene>
    <name evidence="2" type="ORF">H7965_28380</name>
</gene>
<comment type="caution">
    <text evidence="2">The sequence shown here is derived from an EMBL/GenBank/DDBJ whole genome shotgun (WGS) entry which is preliminary data.</text>
</comment>
<keyword evidence="1" id="KW-0732">Signal</keyword>
<sequence length="205" mass="22278">MSDRTLGAENGLSRVILAVALVLVCGSAQAQSLNAVPDGGGGFIVPRRGSPPLDNGVSDGAGGLLIPQRRASHIYDTPPIIGVPQAPPSRLRLMVIPEQQQQPVRAVPGGLRPILPPYDWTPIRRWLVVCSIMSLLIRVRVDQQVAAVQFRDQVQAWMYRLNLDPNRLGAWVMTPLTSGNRLNHDDHTRNVRFGGFGGVCQRGEG</sequence>
<keyword evidence="3" id="KW-1185">Reference proteome</keyword>
<reference evidence="2" key="1">
    <citation type="submission" date="2020-08" db="EMBL/GenBank/DDBJ databases">
        <authorList>
            <person name="Hu Y."/>
            <person name="Nguyen S.V."/>
            <person name="Li F."/>
            <person name="Fanning S."/>
        </authorList>
    </citation>
    <scope>NUCLEOTIDE SEQUENCE</scope>
    <source>
        <strain evidence="2">SYSU D8009</strain>
    </source>
</reference>
<dbReference type="AlphaFoldDB" id="A0A9X0UGN7"/>
<accession>A0A9X0UGN7</accession>
<dbReference type="Proteomes" id="UP000600101">
    <property type="component" value="Unassembled WGS sequence"/>
</dbReference>
<protein>
    <submittedName>
        <fullName evidence="2">Uncharacterized protein</fullName>
    </submittedName>
</protein>
<evidence type="ECO:0000313" key="2">
    <source>
        <dbReference type="EMBL" id="MBC4019153.1"/>
    </source>
</evidence>
<dbReference type="EMBL" id="JACOMF010000126">
    <property type="protein sequence ID" value="MBC4019153.1"/>
    <property type="molecule type" value="Genomic_DNA"/>
</dbReference>
<organism evidence="2 3">
    <name type="scientific">Siccirubricoccus deserti</name>
    <dbReference type="NCBI Taxonomy" id="2013562"/>
    <lineage>
        <taxon>Bacteria</taxon>
        <taxon>Pseudomonadati</taxon>
        <taxon>Pseudomonadota</taxon>
        <taxon>Alphaproteobacteria</taxon>
        <taxon>Acetobacterales</taxon>
        <taxon>Roseomonadaceae</taxon>
        <taxon>Siccirubricoccus</taxon>
    </lineage>
</organism>
<feature type="chain" id="PRO_5040845999" evidence="1">
    <location>
        <begin position="31"/>
        <end position="205"/>
    </location>
</feature>
<feature type="signal peptide" evidence="1">
    <location>
        <begin position="1"/>
        <end position="30"/>
    </location>
</feature>
<dbReference type="RefSeq" id="WP_186773881.1">
    <property type="nucleotide sequence ID" value="NZ_JACOMF010000126.1"/>
</dbReference>
<evidence type="ECO:0000256" key="1">
    <source>
        <dbReference type="SAM" id="SignalP"/>
    </source>
</evidence>